<evidence type="ECO:0000256" key="4">
    <source>
        <dbReference type="ARBA" id="ARBA00022801"/>
    </source>
</evidence>
<dbReference type="GO" id="GO:0004040">
    <property type="term" value="F:amidase activity"/>
    <property type="evidence" value="ECO:0007669"/>
    <property type="project" value="UniProtKB-EC"/>
</dbReference>
<dbReference type="EMBL" id="RWJN01000004">
    <property type="protein sequence ID" value="TCD71576.1"/>
    <property type="molecule type" value="Genomic_DNA"/>
</dbReference>
<dbReference type="STRING" id="92696.A0A4R0RU98"/>
<comment type="caution">
    <text evidence="6">The sequence shown here is derived from an EMBL/GenBank/DDBJ whole genome shotgun (WGS) entry which is preliminary data.</text>
</comment>
<evidence type="ECO:0000256" key="1">
    <source>
        <dbReference type="ARBA" id="ARBA00001311"/>
    </source>
</evidence>
<evidence type="ECO:0000259" key="5">
    <source>
        <dbReference type="Pfam" id="PF01425"/>
    </source>
</evidence>
<evidence type="ECO:0000256" key="2">
    <source>
        <dbReference type="ARBA" id="ARBA00009199"/>
    </source>
</evidence>
<dbReference type="PROSITE" id="PS00571">
    <property type="entry name" value="AMIDASES"/>
    <property type="match status" value="1"/>
</dbReference>
<dbReference type="PANTHER" id="PTHR46072">
    <property type="entry name" value="AMIDASE-RELATED-RELATED"/>
    <property type="match status" value="1"/>
</dbReference>
<dbReference type="Gene3D" id="3.90.1300.10">
    <property type="entry name" value="Amidase signature (AS) domain"/>
    <property type="match status" value="1"/>
</dbReference>
<protein>
    <recommendedName>
        <fullName evidence="3">amidase</fullName>
        <ecNumber evidence="3">3.5.1.4</ecNumber>
    </recommendedName>
</protein>
<sequence length="312" mass="34299">MAARDWRELIADKQRRQEESIPKEWRIAVPPLTQRDVTRVPETCGLLSSKELEITNADVPTLLSKLALTEWSSYEVTLAFYKRAIVAHQVVNCLTEIFVERALARARELDDHLKRTGKVVGPLHGLPVSCKDMLRIKGQENCIGYASYIGKIAEFNSVLVDIMYECGANPFVQTNVPQTLMWPETHNLVFGRTLNPYNRTLTPGGSSGGEGALVGMRGSPLGIGSDVGGSIRIPAAFTNLYGLRPSYNRTPHAGAVGTMDGQDSVVATFGPLCNDPDGVRIFMKAVLAAKPWLKDPLAIRKERMGPGRVRVE</sequence>
<dbReference type="InterPro" id="IPR023631">
    <property type="entry name" value="Amidase_dom"/>
</dbReference>
<evidence type="ECO:0000313" key="7">
    <source>
        <dbReference type="Proteomes" id="UP000292702"/>
    </source>
</evidence>
<accession>A0A4R0RU98</accession>
<evidence type="ECO:0000313" key="6">
    <source>
        <dbReference type="EMBL" id="TCD71576.1"/>
    </source>
</evidence>
<dbReference type="AlphaFoldDB" id="A0A4R0RU98"/>
<dbReference type="InterPro" id="IPR036928">
    <property type="entry name" value="AS_sf"/>
</dbReference>
<comment type="catalytic activity">
    <reaction evidence="1">
        <text>a monocarboxylic acid amide + H2O = a monocarboxylate + NH4(+)</text>
        <dbReference type="Rhea" id="RHEA:12020"/>
        <dbReference type="ChEBI" id="CHEBI:15377"/>
        <dbReference type="ChEBI" id="CHEBI:28938"/>
        <dbReference type="ChEBI" id="CHEBI:35757"/>
        <dbReference type="ChEBI" id="CHEBI:83628"/>
        <dbReference type="EC" id="3.5.1.4"/>
    </reaction>
</comment>
<gene>
    <name evidence="6" type="ORF">EIP91_007323</name>
</gene>
<evidence type="ECO:0000256" key="3">
    <source>
        <dbReference type="ARBA" id="ARBA00012922"/>
    </source>
</evidence>
<dbReference type="Pfam" id="PF01425">
    <property type="entry name" value="Amidase"/>
    <property type="match status" value="1"/>
</dbReference>
<proteinExistence type="inferred from homology"/>
<dbReference type="OrthoDB" id="6428749at2759"/>
<feature type="domain" description="Amidase" evidence="5">
    <location>
        <begin position="75"/>
        <end position="298"/>
    </location>
</feature>
<name>A0A4R0RU98_9APHY</name>
<keyword evidence="4" id="KW-0378">Hydrolase</keyword>
<organism evidence="6 7">
    <name type="scientific">Steccherinum ochraceum</name>
    <dbReference type="NCBI Taxonomy" id="92696"/>
    <lineage>
        <taxon>Eukaryota</taxon>
        <taxon>Fungi</taxon>
        <taxon>Dikarya</taxon>
        <taxon>Basidiomycota</taxon>
        <taxon>Agaricomycotina</taxon>
        <taxon>Agaricomycetes</taxon>
        <taxon>Polyporales</taxon>
        <taxon>Steccherinaceae</taxon>
        <taxon>Steccherinum</taxon>
    </lineage>
</organism>
<dbReference type="EC" id="3.5.1.4" evidence="3"/>
<dbReference type="InterPro" id="IPR020556">
    <property type="entry name" value="Amidase_CS"/>
</dbReference>
<comment type="similarity">
    <text evidence="2">Belongs to the amidase family.</text>
</comment>
<dbReference type="PANTHER" id="PTHR46072:SF2">
    <property type="entry name" value="AMIDASE (EUROFUNG)"/>
    <property type="match status" value="1"/>
</dbReference>
<dbReference type="SUPFAM" id="SSF75304">
    <property type="entry name" value="Amidase signature (AS) enzymes"/>
    <property type="match status" value="1"/>
</dbReference>
<reference evidence="6 7" key="1">
    <citation type="submission" date="2018-11" db="EMBL/GenBank/DDBJ databases">
        <title>Genome assembly of Steccherinum ochraceum LE-BIN_3174, the white-rot fungus of the Steccherinaceae family (The Residual Polyporoid clade, Polyporales, Basidiomycota).</title>
        <authorList>
            <person name="Fedorova T.V."/>
            <person name="Glazunova O.A."/>
            <person name="Landesman E.O."/>
            <person name="Moiseenko K.V."/>
            <person name="Psurtseva N.V."/>
            <person name="Savinova O.S."/>
            <person name="Shakhova N.V."/>
            <person name="Tyazhelova T.V."/>
            <person name="Vasina D.V."/>
        </authorList>
    </citation>
    <scope>NUCLEOTIDE SEQUENCE [LARGE SCALE GENOMIC DNA]</scope>
    <source>
        <strain evidence="6 7">LE-BIN_3174</strain>
    </source>
</reference>
<keyword evidence="7" id="KW-1185">Reference proteome</keyword>
<dbReference type="Proteomes" id="UP000292702">
    <property type="component" value="Unassembled WGS sequence"/>
</dbReference>